<reference evidence="2 3" key="1">
    <citation type="submission" date="2022-12" db="EMBL/GenBank/DDBJ databases">
        <title>Draft genome sequence of Paenibacillus sp. dW9.</title>
        <authorList>
            <person name="Choi E.-W."/>
            <person name="Kim D.-U."/>
        </authorList>
    </citation>
    <scope>NUCLEOTIDE SEQUENCE [LARGE SCALE GENOMIC DNA]</scope>
    <source>
        <strain evidence="3">dW9</strain>
    </source>
</reference>
<dbReference type="InterPro" id="IPR000182">
    <property type="entry name" value="GNAT_dom"/>
</dbReference>
<dbReference type="CDD" id="cd04301">
    <property type="entry name" value="NAT_SF"/>
    <property type="match status" value="1"/>
</dbReference>
<name>A0ABT4QAJ1_9BACL</name>
<accession>A0ABT4QAJ1</accession>
<dbReference type="InterPro" id="IPR052742">
    <property type="entry name" value="Mito_N-acetyltransferase"/>
</dbReference>
<gene>
    <name evidence="2" type="ORF">O9H85_15695</name>
</gene>
<dbReference type="SUPFAM" id="SSF55729">
    <property type="entry name" value="Acyl-CoA N-acyltransferases (Nat)"/>
    <property type="match status" value="1"/>
</dbReference>
<dbReference type="EC" id="2.3.1.-" evidence="2"/>
<dbReference type="EMBL" id="JAQAGZ010000009">
    <property type="protein sequence ID" value="MCZ8513853.1"/>
    <property type="molecule type" value="Genomic_DNA"/>
</dbReference>
<evidence type="ECO:0000259" key="1">
    <source>
        <dbReference type="PROSITE" id="PS51186"/>
    </source>
</evidence>
<dbReference type="RefSeq" id="WP_269882376.1">
    <property type="nucleotide sequence ID" value="NZ_JAQAGZ010000009.1"/>
</dbReference>
<evidence type="ECO:0000313" key="2">
    <source>
        <dbReference type="EMBL" id="MCZ8513853.1"/>
    </source>
</evidence>
<comment type="caution">
    <text evidence="2">The sequence shown here is derived from an EMBL/GenBank/DDBJ whole genome shotgun (WGS) entry which is preliminary data.</text>
</comment>
<keyword evidence="3" id="KW-1185">Reference proteome</keyword>
<dbReference type="InterPro" id="IPR016181">
    <property type="entry name" value="Acyl_CoA_acyltransferase"/>
</dbReference>
<dbReference type="PANTHER" id="PTHR43138">
    <property type="entry name" value="ACETYLTRANSFERASE, GNAT FAMILY"/>
    <property type="match status" value="1"/>
</dbReference>
<evidence type="ECO:0000313" key="3">
    <source>
        <dbReference type="Proteomes" id="UP001527882"/>
    </source>
</evidence>
<organism evidence="2 3">
    <name type="scientific">Paenibacillus gyeongsangnamensis</name>
    <dbReference type="NCBI Taxonomy" id="3388067"/>
    <lineage>
        <taxon>Bacteria</taxon>
        <taxon>Bacillati</taxon>
        <taxon>Bacillota</taxon>
        <taxon>Bacilli</taxon>
        <taxon>Bacillales</taxon>
        <taxon>Paenibacillaceae</taxon>
        <taxon>Paenibacillus</taxon>
    </lineage>
</organism>
<dbReference type="PANTHER" id="PTHR43138:SF1">
    <property type="entry name" value="N-ACETYLTRANSFERASE ACA1"/>
    <property type="match status" value="1"/>
</dbReference>
<proteinExistence type="predicted"/>
<dbReference type="GO" id="GO:0016746">
    <property type="term" value="F:acyltransferase activity"/>
    <property type="evidence" value="ECO:0007669"/>
    <property type="project" value="UniProtKB-KW"/>
</dbReference>
<dbReference type="Pfam" id="PF00583">
    <property type="entry name" value="Acetyltransf_1"/>
    <property type="match status" value="1"/>
</dbReference>
<sequence>MGIEIRSYQENDASAIELIWNHVIDEGESFLWTEHFSKDKIMEIIKKQDEIYCAIDLESGEVVGFYILHKNYPGRGSHIANALYAVRFDYRKKGIGKMLGNHSIEKSRQCGYRGIQFNSIVSSNTASIRLWESLGFERVGTIKEAFKKSETQFVDLYVYFRRL</sequence>
<dbReference type="PROSITE" id="PS51186">
    <property type="entry name" value="GNAT"/>
    <property type="match status" value="1"/>
</dbReference>
<keyword evidence="2" id="KW-0808">Transferase</keyword>
<keyword evidence="2" id="KW-0012">Acyltransferase</keyword>
<protein>
    <submittedName>
        <fullName evidence="2">GNAT family N-acetyltransferase</fullName>
        <ecNumber evidence="2">2.3.1.-</ecNumber>
    </submittedName>
</protein>
<dbReference type="Gene3D" id="3.40.630.30">
    <property type="match status" value="1"/>
</dbReference>
<dbReference type="Proteomes" id="UP001527882">
    <property type="component" value="Unassembled WGS sequence"/>
</dbReference>
<feature type="domain" description="N-acetyltransferase" evidence="1">
    <location>
        <begin position="3"/>
        <end position="163"/>
    </location>
</feature>